<feature type="transmembrane region" description="Helical" evidence="5">
    <location>
        <begin position="324"/>
        <end position="344"/>
    </location>
</feature>
<feature type="transmembrane region" description="Helical" evidence="5">
    <location>
        <begin position="26"/>
        <end position="49"/>
    </location>
</feature>
<feature type="transmembrane region" description="Helical" evidence="5">
    <location>
        <begin position="151"/>
        <end position="174"/>
    </location>
</feature>
<dbReference type="HOGENOM" id="CLU_000960_28_2_11"/>
<evidence type="ECO:0000256" key="5">
    <source>
        <dbReference type="SAM" id="Phobius"/>
    </source>
</evidence>
<dbReference type="InterPro" id="IPR020846">
    <property type="entry name" value="MFS_dom"/>
</dbReference>
<feature type="transmembrane region" description="Helical" evidence="5">
    <location>
        <begin position="118"/>
        <end position="139"/>
    </location>
</feature>
<comment type="subcellular location">
    <subcellularLocation>
        <location evidence="1">Cell membrane</location>
        <topology evidence="1">Multi-pass membrane protein</topology>
    </subcellularLocation>
</comment>
<evidence type="ECO:0000256" key="2">
    <source>
        <dbReference type="ARBA" id="ARBA00022692"/>
    </source>
</evidence>
<feature type="transmembrane region" description="Helical" evidence="5">
    <location>
        <begin position="61"/>
        <end position="81"/>
    </location>
</feature>
<evidence type="ECO:0000313" key="7">
    <source>
        <dbReference type="EMBL" id="BAL87770.1"/>
    </source>
</evidence>
<dbReference type="Gene3D" id="1.20.1720.10">
    <property type="entry name" value="Multidrug resistance protein D"/>
    <property type="match status" value="1"/>
</dbReference>
<dbReference type="Proteomes" id="UP000007882">
    <property type="component" value="Chromosome"/>
</dbReference>
<keyword evidence="8" id="KW-1185">Reference proteome</keyword>
<dbReference type="PANTHER" id="PTHR42718">
    <property type="entry name" value="MAJOR FACILITATOR SUPERFAMILY MULTIDRUG TRANSPORTER MFSC"/>
    <property type="match status" value="1"/>
</dbReference>
<dbReference type="SUPFAM" id="SSF103473">
    <property type="entry name" value="MFS general substrate transporter"/>
    <property type="match status" value="1"/>
</dbReference>
<feature type="transmembrane region" description="Helical" evidence="5">
    <location>
        <begin position="351"/>
        <end position="371"/>
    </location>
</feature>
<dbReference type="EMBL" id="AP012319">
    <property type="protein sequence ID" value="BAL87770.1"/>
    <property type="molecule type" value="Genomic_DNA"/>
</dbReference>
<evidence type="ECO:0000313" key="8">
    <source>
        <dbReference type="Proteomes" id="UP000007882"/>
    </source>
</evidence>
<feature type="transmembrane region" description="Helical" evidence="5">
    <location>
        <begin position="291"/>
        <end position="312"/>
    </location>
</feature>
<protein>
    <submittedName>
        <fullName evidence="7">Putative MFS transporter</fullName>
    </submittedName>
</protein>
<dbReference type="InterPro" id="IPR011701">
    <property type="entry name" value="MFS"/>
</dbReference>
<feature type="transmembrane region" description="Helical" evidence="5">
    <location>
        <begin position="383"/>
        <end position="405"/>
    </location>
</feature>
<dbReference type="STRING" id="512565.AMIS_25500"/>
<dbReference type="GO" id="GO:0022857">
    <property type="term" value="F:transmembrane transporter activity"/>
    <property type="evidence" value="ECO:0007669"/>
    <property type="project" value="InterPro"/>
</dbReference>
<dbReference type="PANTHER" id="PTHR42718:SF39">
    <property type="entry name" value="ACTINORHODIN TRANSPORTER-RELATED"/>
    <property type="match status" value="1"/>
</dbReference>
<dbReference type="RefSeq" id="WP_014442665.1">
    <property type="nucleotide sequence ID" value="NC_017093.1"/>
</dbReference>
<gene>
    <name evidence="7" type="ordered locus">AMIS_25500</name>
</gene>
<dbReference type="eggNOG" id="COG0477">
    <property type="taxonomic scope" value="Bacteria"/>
</dbReference>
<dbReference type="OrthoDB" id="783189at2"/>
<evidence type="ECO:0000256" key="1">
    <source>
        <dbReference type="ARBA" id="ARBA00004651"/>
    </source>
</evidence>
<dbReference type="Gene3D" id="1.20.1250.20">
    <property type="entry name" value="MFS general substrate transporter like domains"/>
    <property type="match status" value="1"/>
</dbReference>
<proteinExistence type="predicted"/>
<evidence type="ECO:0000256" key="3">
    <source>
        <dbReference type="ARBA" id="ARBA00022989"/>
    </source>
</evidence>
<accession>I0H433</accession>
<evidence type="ECO:0000259" key="6">
    <source>
        <dbReference type="PROSITE" id="PS50850"/>
    </source>
</evidence>
<feature type="transmembrane region" description="Helical" evidence="5">
    <location>
        <begin position="243"/>
        <end position="264"/>
    </location>
</feature>
<feature type="domain" description="Major facilitator superfamily (MFS) profile" evidence="6">
    <location>
        <begin position="27"/>
        <end position="489"/>
    </location>
</feature>
<feature type="transmembrane region" description="Helical" evidence="5">
    <location>
        <begin position="426"/>
        <end position="443"/>
    </location>
</feature>
<sequence>MTSSQQNLPRVDSPDPPRVAGRAASLALLVVLFASFMDLLDVTIVTVAAPDIARDLGASEAQLQWMLAAYTLALGSGLITGGRLGDDYGRRRVFLVSLAGFAVASAACALAPTAGVLIAVRAVQGLAGGFMVPQVFGIIRSSFAPAMMAKAFGAYGAVQGLASVAGPLLGGALVDADLWGLGWRTIFWINIPVAVVALALGARVLPESHAPVRARLDLVGAALAAAGVLLVLLPLVQGRDWGWPAWGWALLVAGVALLAGFLGYERAVARRGGEPVLDPGLLSVRPFTSGLAASVLFFGGLASFFLALSIYLQAGTGRSAWDTGLVILPYAIGSMITSGAGVALAAKAGRALLVTGSLTLAASQALLWWLVRDGATPGYWSLAAAMFVGGLGLGLSAPILVNVVLAGVPGRQAGAAGGVLSTVNQIGGAVGVAVLGTVFFNALSSTGSGDPAEVFGHALAKVMPWQVATYLLAAAAMLALPKTAAAHQT</sequence>
<dbReference type="Pfam" id="PF07690">
    <property type="entry name" value="MFS_1"/>
    <property type="match status" value="1"/>
</dbReference>
<dbReference type="PRINTS" id="PR01035">
    <property type="entry name" value="TCRTETA"/>
</dbReference>
<name>I0H433_ACTM4</name>
<dbReference type="PATRIC" id="fig|512565.3.peg.2548"/>
<reference evidence="7 8" key="1">
    <citation type="submission" date="2012-02" db="EMBL/GenBank/DDBJ databases">
        <title>Complete genome sequence of Actinoplanes missouriensis 431 (= NBRC 102363).</title>
        <authorList>
            <person name="Ohnishi Y."/>
            <person name="Ishikawa J."/>
            <person name="Sekine M."/>
            <person name="Hosoyama A."/>
            <person name="Harada T."/>
            <person name="Narita H."/>
            <person name="Hata T."/>
            <person name="Konno Y."/>
            <person name="Tutikane K."/>
            <person name="Fujita N."/>
            <person name="Horinouchi S."/>
            <person name="Hayakawa M."/>
        </authorList>
    </citation>
    <scope>NUCLEOTIDE SEQUENCE [LARGE SCALE GENOMIC DNA]</scope>
    <source>
        <strain evidence="8">ATCC 14538 / DSM 43046 / CBS 188.64 / JCM 3121 / NBRC 102363 / NCIMB 12654 / NRRL B-3342 / UNCC 431</strain>
    </source>
</reference>
<feature type="transmembrane region" description="Helical" evidence="5">
    <location>
        <begin position="463"/>
        <end position="480"/>
    </location>
</feature>
<feature type="transmembrane region" description="Helical" evidence="5">
    <location>
        <begin position="218"/>
        <end position="237"/>
    </location>
</feature>
<keyword evidence="2 5" id="KW-0812">Transmembrane</keyword>
<dbReference type="InterPro" id="IPR036259">
    <property type="entry name" value="MFS_trans_sf"/>
</dbReference>
<dbReference type="InterPro" id="IPR001958">
    <property type="entry name" value="Tet-R_TetA/multi-R_MdtG-like"/>
</dbReference>
<feature type="transmembrane region" description="Helical" evidence="5">
    <location>
        <begin position="186"/>
        <end position="206"/>
    </location>
</feature>
<keyword evidence="4 5" id="KW-0472">Membrane</keyword>
<feature type="transmembrane region" description="Helical" evidence="5">
    <location>
        <begin position="93"/>
        <end position="112"/>
    </location>
</feature>
<organism evidence="7 8">
    <name type="scientific">Actinoplanes missouriensis (strain ATCC 14538 / DSM 43046 / CBS 188.64 / JCM 3121 / NBRC 102363 / NCIMB 12654 / NRRL B-3342 / UNCC 431)</name>
    <dbReference type="NCBI Taxonomy" id="512565"/>
    <lineage>
        <taxon>Bacteria</taxon>
        <taxon>Bacillati</taxon>
        <taxon>Actinomycetota</taxon>
        <taxon>Actinomycetes</taxon>
        <taxon>Micromonosporales</taxon>
        <taxon>Micromonosporaceae</taxon>
        <taxon>Actinoplanes</taxon>
    </lineage>
</organism>
<evidence type="ECO:0000256" key="4">
    <source>
        <dbReference type="ARBA" id="ARBA00023136"/>
    </source>
</evidence>
<dbReference type="PROSITE" id="PS50850">
    <property type="entry name" value="MFS"/>
    <property type="match status" value="1"/>
</dbReference>
<dbReference type="KEGG" id="ams:AMIS_25500"/>
<dbReference type="AlphaFoldDB" id="I0H433"/>
<dbReference type="GO" id="GO:0005886">
    <property type="term" value="C:plasma membrane"/>
    <property type="evidence" value="ECO:0007669"/>
    <property type="project" value="UniProtKB-SubCell"/>
</dbReference>
<keyword evidence="3 5" id="KW-1133">Transmembrane helix</keyword>
<dbReference type="CDD" id="cd17321">
    <property type="entry name" value="MFS_MMR_MDR_like"/>
    <property type="match status" value="1"/>
</dbReference>